<proteinExistence type="predicted"/>
<evidence type="ECO:0000313" key="2">
    <source>
        <dbReference type="EMBL" id="SIS05122.1"/>
    </source>
</evidence>
<sequence>MSTKTHPHAETNTETDHTVGPGPSRRRVLKAAGVTLTAPTMAGLSTTTAAADNADEPDEPKGILADGIGVEGGDNTAFLNGLFASTIQFGRSEEAEKLAEDIRNEFEANTDAWISYGNWLIDEFDDVQPAGTVTVQVDILQTKRLDDDDRVETVLEAEFDENQHEYTDLSWTVDEPDDPDYTIAIRNSAALNASDDLLEYRRSYIDESGDADNHELPDEEYVSTLAGKYAPGLIFGEEEHSVLELLVGDITGE</sequence>
<dbReference type="PROSITE" id="PS51318">
    <property type="entry name" value="TAT"/>
    <property type="match status" value="1"/>
</dbReference>
<dbReference type="EMBL" id="FTNP01000008">
    <property type="protein sequence ID" value="SIS05122.1"/>
    <property type="molecule type" value="Genomic_DNA"/>
</dbReference>
<reference evidence="2 3" key="1">
    <citation type="submission" date="2017-01" db="EMBL/GenBank/DDBJ databases">
        <authorList>
            <person name="Mah S.A."/>
            <person name="Swanson W.J."/>
            <person name="Moy G.W."/>
            <person name="Vacquier V.D."/>
        </authorList>
    </citation>
    <scope>NUCLEOTIDE SEQUENCE [LARGE SCALE GENOMIC DNA]</scope>
    <source>
        <strain evidence="2 3">CGMCC 1.8909</strain>
    </source>
</reference>
<organism evidence="2 3">
    <name type="scientific">Natronorubrum daqingense</name>
    <dbReference type="NCBI Taxonomy" id="588898"/>
    <lineage>
        <taxon>Archaea</taxon>
        <taxon>Methanobacteriati</taxon>
        <taxon>Methanobacteriota</taxon>
        <taxon>Stenosarchaea group</taxon>
        <taxon>Halobacteria</taxon>
        <taxon>Halobacteriales</taxon>
        <taxon>Natrialbaceae</taxon>
        <taxon>Natronorubrum</taxon>
    </lineage>
</organism>
<feature type="region of interest" description="Disordered" evidence="1">
    <location>
        <begin position="1"/>
        <end position="25"/>
    </location>
</feature>
<keyword evidence="3" id="KW-1185">Reference proteome</keyword>
<dbReference type="RefSeq" id="WP_236996027.1">
    <property type="nucleotide sequence ID" value="NZ_CP019329.1"/>
</dbReference>
<evidence type="ECO:0000256" key="1">
    <source>
        <dbReference type="SAM" id="MobiDB-lite"/>
    </source>
</evidence>
<dbReference type="InterPro" id="IPR006311">
    <property type="entry name" value="TAT_signal"/>
</dbReference>
<evidence type="ECO:0000313" key="3">
    <source>
        <dbReference type="Proteomes" id="UP000185687"/>
    </source>
</evidence>
<protein>
    <submittedName>
        <fullName evidence="2">Uncharacterized protein</fullName>
    </submittedName>
</protein>
<name>A0A1N7FXS1_9EURY</name>
<feature type="compositionally biased region" description="Basic and acidic residues" evidence="1">
    <location>
        <begin position="7"/>
        <end position="17"/>
    </location>
</feature>
<accession>A0A1N7FXS1</accession>
<dbReference type="AlphaFoldDB" id="A0A1N7FXS1"/>
<dbReference type="GeneID" id="70359583"/>
<dbReference type="Proteomes" id="UP000185687">
    <property type="component" value="Unassembled WGS sequence"/>
</dbReference>
<gene>
    <name evidence="2" type="ORF">SAMN05421809_3549</name>
</gene>